<feature type="domain" description="3-beta hydroxysteroid dehydrogenase/isomerase" evidence="2">
    <location>
        <begin position="11"/>
        <end position="151"/>
    </location>
</feature>
<dbReference type="GO" id="GO:0006694">
    <property type="term" value="P:steroid biosynthetic process"/>
    <property type="evidence" value="ECO:0007669"/>
    <property type="project" value="InterPro"/>
</dbReference>
<dbReference type="InterPro" id="IPR036291">
    <property type="entry name" value="NAD(P)-bd_dom_sf"/>
</dbReference>
<keyword evidence="4" id="KW-1185">Reference proteome</keyword>
<dbReference type="PANTHER" id="PTHR10366">
    <property type="entry name" value="NAD DEPENDENT EPIMERASE/DEHYDRATASE"/>
    <property type="match status" value="1"/>
</dbReference>
<dbReference type="EMBL" id="JAROKS010000012">
    <property type="protein sequence ID" value="KAK1798350.1"/>
    <property type="molecule type" value="Genomic_DNA"/>
</dbReference>
<dbReference type="AlphaFoldDB" id="A0AAD8ZIW1"/>
<comment type="caution">
    <text evidence="3">The sequence shown here is derived from an EMBL/GenBank/DDBJ whole genome shotgun (WGS) entry which is preliminary data.</text>
</comment>
<evidence type="ECO:0000256" key="1">
    <source>
        <dbReference type="ARBA" id="ARBA00023002"/>
    </source>
</evidence>
<dbReference type="PANTHER" id="PTHR10366:SF847">
    <property type="entry name" value="3 BETA-HYDROXYSTEROID DEHYDROGENASE TYPE 7"/>
    <property type="match status" value="1"/>
</dbReference>
<dbReference type="SUPFAM" id="SSF51735">
    <property type="entry name" value="NAD(P)-binding Rossmann-fold domains"/>
    <property type="match status" value="1"/>
</dbReference>
<sequence>MSGEESRLVYVITGGCGFLGQHLLRVLLEKEDQIKEIRLFDKHIDSDLHSYTTEHIKVVLTQGDITDYHSVLEACRGADLVVHAASLVDVWYRVPERTIYAVNVEGTKNVLSACVELGIQHLIYTSSMEVVGPNVKGDTFIRQAQASWGVQSFHQVLGQPCGLHSVRVPGIPEVEGKWDIFLLNVEKQQFCSSTWGRGDEDTPYNVIHEMPYPRSKAAAENLVLQANGTKIKGGGTLYTCALRPTGIYGENHQLMKEFYQMGVRTGGWLMRGVPRDTEHGRVYAGNVAWMHLLAARALRRHPERLGGEVYFCYDDSPYKSYEDFNMQFLSAFNFRVVQMPFCALWFIACLNDLLHWLLQPLCKFTPLLNRYTLAVARTSFTVHSDKAQRHFQYRPLYSWEQCRARTQSWVDTFPHDTSAKDM</sequence>
<accession>A0AAD8ZIW1</accession>
<dbReference type="Gene3D" id="3.40.50.720">
    <property type="entry name" value="NAD(P)-binding Rossmann-like Domain"/>
    <property type="match status" value="2"/>
</dbReference>
<evidence type="ECO:0000313" key="4">
    <source>
        <dbReference type="Proteomes" id="UP001239994"/>
    </source>
</evidence>
<evidence type="ECO:0000313" key="3">
    <source>
        <dbReference type="EMBL" id="KAK1798350.1"/>
    </source>
</evidence>
<name>A0AAD8ZIW1_9TELE</name>
<proteinExistence type="predicted"/>
<dbReference type="GO" id="GO:0016616">
    <property type="term" value="F:oxidoreductase activity, acting on the CH-OH group of donors, NAD or NADP as acceptor"/>
    <property type="evidence" value="ECO:0007669"/>
    <property type="project" value="InterPro"/>
</dbReference>
<dbReference type="InterPro" id="IPR002225">
    <property type="entry name" value="3Beta_OHSteriod_DH/Estase"/>
</dbReference>
<dbReference type="Pfam" id="PF01073">
    <property type="entry name" value="3Beta_HSD"/>
    <property type="match status" value="2"/>
</dbReference>
<reference evidence="3" key="1">
    <citation type="submission" date="2023-03" db="EMBL/GenBank/DDBJ databases">
        <title>Electrophorus voltai genome.</title>
        <authorList>
            <person name="Bian C."/>
        </authorList>
    </citation>
    <scope>NUCLEOTIDE SEQUENCE</scope>
    <source>
        <strain evidence="3">CB-2022</strain>
        <tissue evidence="3">Muscle</tissue>
    </source>
</reference>
<evidence type="ECO:0000259" key="2">
    <source>
        <dbReference type="Pfam" id="PF01073"/>
    </source>
</evidence>
<dbReference type="Proteomes" id="UP001239994">
    <property type="component" value="Unassembled WGS sequence"/>
</dbReference>
<protein>
    <recommendedName>
        <fullName evidence="2">3-beta hydroxysteroid dehydrogenase/isomerase domain-containing protein</fullName>
    </recommendedName>
</protein>
<feature type="domain" description="3-beta hydroxysteroid dehydrogenase/isomerase" evidence="2">
    <location>
        <begin position="196"/>
        <end position="335"/>
    </location>
</feature>
<organism evidence="3 4">
    <name type="scientific">Electrophorus voltai</name>
    <dbReference type="NCBI Taxonomy" id="2609070"/>
    <lineage>
        <taxon>Eukaryota</taxon>
        <taxon>Metazoa</taxon>
        <taxon>Chordata</taxon>
        <taxon>Craniata</taxon>
        <taxon>Vertebrata</taxon>
        <taxon>Euteleostomi</taxon>
        <taxon>Actinopterygii</taxon>
        <taxon>Neopterygii</taxon>
        <taxon>Teleostei</taxon>
        <taxon>Ostariophysi</taxon>
        <taxon>Gymnotiformes</taxon>
        <taxon>Gymnotoidei</taxon>
        <taxon>Gymnotidae</taxon>
        <taxon>Electrophorus</taxon>
    </lineage>
</organism>
<keyword evidence="1" id="KW-0560">Oxidoreductase</keyword>
<dbReference type="InterPro" id="IPR050425">
    <property type="entry name" value="NAD(P)_dehydrat-like"/>
</dbReference>
<gene>
    <name evidence="3" type="ORF">P4O66_007813</name>
</gene>